<reference evidence="4 5" key="1">
    <citation type="submission" date="2016-02" db="EMBL/GenBank/DDBJ databases">
        <title>Genome analysis of coral dinoflagellate symbionts highlights evolutionary adaptations to a symbiotic lifestyle.</title>
        <authorList>
            <person name="Aranda M."/>
            <person name="Li Y."/>
            <person name="Liew Y.J."/>
            <person name="Baumgarten S."/>
            <person name="Simakov O."/>
            <person name="Wilson M."/>
            <person name="Piel J."/>
            <person name="Ashoor H."/>
            <person name="Bougouffa S."/>
            <person name="Bajic V.B."/>
            <person name="Ryu T."/>
            <person name="Ravasi T."/>
            <person name="Bayer T."/>
            <person name="Micklem G."/>
            <person name="Kim H."/>
            <person name="Bhak J."/>
            <person name="Lajeunesse T.C."/>
            <person name="Voolstra C.R."/>
        </authorList>
    </citation>
    <scope>NUCLEOTIDE SEQUENCE [LARGE SCALE GENOMIC DNA]</scope>
    <source>
        <strain evidence="4 5">CCMP2467</strain>
    </source>
</reference>
<dbReference type="Gene3D" id="4.10.60.10">
    <property type="entry name" value="Zinc finger, CCHC-type"/>
    <property type="match status" value="1"/>
</dbReference>
<gene>
    <name evidence="4" type="ORF">AK812_SmicGene27951</name>
</gene>
<dbReference type="GO" id="GO:0003676">
    <property type="term" value="F:nucleic acid binding"/>
    <property type="evidence" value="ECO:0007669"/>
    <property type="project" value="InterPro"/>
</dbReference>
<feature type="region of interest" description="Disordered" evidence="2">
    <location>
        <begin position="1290"/>
        <end position="1390"/>
    </location>
</feature>
<dbReference type="InterPro" id="IPR036875">
    <property type="entry name" value="Znf_CCHC_sf"/>
</dbReference>
<dbReference type="Proteomes" id="UP000186817">
    <property type="component" value="Unassembled WGS sequence"/>
</dbReference>
<feature type="region of interest" description="Disordered" evidence="2">
    <location>
        <begin position="879"/>
        <end position="899"/>
    </location>
</feature>
<feature type="region of interest" description="Disordered" evidence="2">
    <location>
        <begin position="201"/>
        <end position="220"/>
    </location>
</feature>
<keyword evidence="5" id="KW-1185">Reference proteome</keyword>
<dbReference type="SUPFAM" id="SSF57756">
    <property type="entry name" value="Retrovirus zinc finger-like domains"/>
    <property type="match status" value="1"/>
</dbReference>
<dbReference type="EMBL" id="LSRX01000709">
    <property type="protein sequence ID" value="OLP90475.1"/>
    <property type="molecule type" value="Genomic_DNA"/>
</dbReference>
<evidence type="ECO:0000313" key="5">
    <source>
        <dbReference type="Proteomes" id="UP000186817"/>
    </source>
</evidence>
<comment type="caution">
    <text evidence="4">The sequence shown here is derived from an EMBL/GenBank/DDBJ whole genome shotgun (WGS) entry which is preliminary data.</text>
</comment>
<protein>
    <recommendedName>
        <fullName evidence="3">CCHC-type domain-containing protein</fullName>
    </recommendedName>
</protein>
<feature type="compositionally biased region" description="Basic residues" evidence="2">
    <location>
        <begin position="888"/>
        <end position="899"/>
    </location>
</feature>
<keyword evidence="1" id="KW-0863">Zinc-finger</keyword>
<sequence length="1390" mass="151158">MRLASMQFGRFRSQLFEDLFSSRAWIQRTPWRLIALQQVLPSCGISTCCGANTFVKEVAAFEHCNKLSQDAPAISNPLSGFALLPDAATGSRVRQGRSPLPGNLVPISDLVPAGASLVPPSVSQITAPARSVTQPDSSSVADVETCLDAARRRPADVFVQLMRGPPGTFLREWQGKGFGQGTPGLPPGPCAYATGRVDQAGARPGAGTASMSPNAPSTTSTPLLGTSPPAFSAQSPANVDIGAGSSGSQAAGAARPSVAGSMANALGAAGIPGGAGTGEDPQGVQSAFELLGRKPPTTQGQLGMETSDAIVKALTMAVSGERKFIPSWGGGASTLRAWLKQLSFWELDNHVPKNRWGVKLFQALPENSIPRRIAEGLPMEVITSERGYGAILTAILEKFKPYLEAAAPAAVDAFFFQGDRGRNETFSSFIAAKELARQEVENLSGERVPDKIAGRILLKQANLTESQRENMAIKHNALLSFEEVARALRPLDRPDALLKPMASSSLLAQTSSDASAAFWMNEEEGPMNQPSPLLEEPEGEWEERHHDEYYEEEEFDEPTEPLLYFEADREFDEEEALYIWAYNDAYQQLSQELGTHDPSSFPAYQDVRRELQARRKGRQFFRPREQKGTSKGKGRGKSPWSSKSSSKGRGKKGGAGKGKGRGNRGTAEELMARTRCYGCGELGHFSRDCPNSATNATEGRASFVVSQGQGALNRTFMTAGSSGLPATVSVFAGVRTQAGQGLVDSAAEEGVIGSGAFSRLRALLEQQGLRPVAVQGPTGSCAGIGGSATVASVWDVPIGVARTNGLLRVTEVKDAEGFETPFLIPVSFQELVGMVIDYDQEEVRTRQGHATPMMRLPSGHRAVSVVEFNGSWRLPKELQQSGKDPFQHPKRTTHSVKQGPVRKHRGVTVWLRHPEGSMQEIGFLEGAREHMVVPSDVLSAEAQDTLEPTRVTYLDAPPGHRPYIINDIWQSSYRSPRATSDNFYDMSYYHCLSYVSVVNYLSGCRAAERFGVLSRAAMHQRVQELVRGEQETQLNRGNRRRGAAWCLRTWQRPVGIIVRMISTTREQMVLDAILTEPPSSTAASSSGPPPKARTSKRQPPVRQGLGQPLSRSQTQGKFPKEPEECNHHHEQLRMRGNQAMQWWVCLDCGSRWERTEAVLVAGQGALPDQVRPVYRATDPPQLLPPPRSRSNLGMITLEQATAGPPKATNPKAAPGVRFSPGAKATTSGPVNYRKEVNRQKFKAQASNATAAYPDQMFNHEPEYHMDGPGQAAAGQSSSMEALRLYDPSAPVKNLDRVDTRQLPSRAPNEWADYHEQSLRSEGPMGTSSTAATTKESRSRGLPAGVHPIQNRARRRQAHETQETPEIFAIFDDQDQSPNSFEEVDVKPTEF</sequence>
<proteinExistence type="predicted"/>
<dbReference type="Pfam" id="PF00098">
    <property type="entry name" value="zf-CCHC"/>
    <property type="match status" value="1"/>
</dbReference>
<name>A0A1Q9D5L1_SYMMI</name>
<keyword evidence="1" id="KW-0479">Metal-binding</keyword>
<dbReference type="PROSITE" id="PS50158">
    <property type="entry name" value="ZF_CCHC"/>
    <property type="match status" value="1"/>
</dbReference>
<dbReference type="GO" id="GO:0008270">
    <property type="term" value="F:zinc ion binding"/>
    <property type="evidence" value="ECO:0007669"/>
    <property type="project" value="UniProtKB-KW"/>
</dbReference>
<dbReference type="OrthoDB" id="1751327at2759"/>
<feature type="region of interest" description="Disordered" evidence="2">
    <location>
        <begin position="614"/>
        <end position="667"/>
    </location>
</feature>
<evidence type="ECO:0000256" key="2">
    <source>
        <dbReference type="SAM" id="MobiDB-lite"/>
    </source>
</evidence>
<organism evidence="4 5">
    <name type="scientific">Symbiodinium microadriaticum</name>
    <name type="common">Dinoflagellate</name>
    <name type="synonym">Zooxanthella microadriatica</name>
    <dbReference type="NCBI Taxonomy" id="2951"/>
    <lineage>
        <taxon>Eukaryota</taxon>
        <taxon>Sar</taxon>
        <taxon>Alveolata</taxon>
        <taxon>Dinophyceae</taxon>
        <taxon>Suessiales</taxon>
        <taxon>Symbiodiniaceae</taxon>
        <taxon>Symbiodinium</taxon>
    </lineage>
</organism>
<keyword evidence="1" id="KW-0862">Zinc</keyword>
<feature type="region of interest" description="Disordered" evidence="2">
    <location>
        <begin position="1075"/>
        <end position="1125"/>
    </location>
</feature>
<feature type="domain" description="CCHC-type" evidence="3">
    <location>
        <begin position="675"/>
        <end position="691"/>
    </location>
</feature>
<feature type="compositionally biased region" description="Basic residues" evidence="2">
    <location>
        <begin position="646"/>
        <end position="662"/>
    </location>
</feature>
<feature type="compositionally biased region" description="Low complexity" evidence="2">
    <location>
        <begin position="1077"/>
        <end position="1086"/>
    </location>
</feature>
<feature type="region of interest" description="Disordered" evidence="2">
    <location>
        <begin position="1258"/>
        <end position="1277"/>
    </location>
</feature>
<evidence type="ECO:0000259" key="3">
    <source>
        <dbReference type="PROSITE" id="PS50158"/>
    </source>
</evidence>
<evidence type="ECO:0000256" key="1">
    <source>
        <dbReference type="PROSITE-ProRule" id="PRU00047"/>
    </source>
</evidence>
<dbReference type="SMART" id="SM00343">
    <property type="entry name" value="ZnF_C2HC"/>
    <property type="match status" value="1"/>
</dbReference>
<feature type="region of interest" description="Disordered" evidence="2">
    <location>
        <begin position="1201"/>
        <end position="1229"/>
    </location>
</feature>
<dbReference type="InterPro" id="IPR001878">
    <property type="entry name" value="Znf_CCHC"/>
</dbReference>
<evidence type="ECO:0000313" key="4">
    <source>
        <dbReference type="EMBL" id="OLP90475.1"/>
    </source>
</evidence>
<accession>A0A1Q9D5L1</accession>